<dbReference type="PROSITE" id="PS01045">
    <property type="entry name" value="SQUALEN_PHYTOEN_SYN_2"/>
    <property type="match status" value="1"/>
</dbReference>
<dbReference type="AlphaFoldDB" id="A0A8J4AHE4"/>
<protein>
    <submittedName>
        <fullName evidence="4">Phytoene synthase</fullName>
    </submittedName>
</protein>
<dbReference type="Proteomes" id="UP000614996">
    <property type="component" value="Unassembled WGS sequence"/>
</dbReference>
<dbReference type="UniPathway" id="UPA00799"/>
<dbReference type="GO" id="GO:0051996">
    <property type="term" value="F:squalene synthase [NAD(P)H] activity"/>
    <property type="evidence" value="ECO:0007669"/>
    <property type="project" value="InterPro"/>
</dbReference>
<dbReference type="SFLD" id="SFLDG01018">
    <property type="entry name" value="Squalene/Phytoene_Synthase_Lik"/>
    <property type="match status" value="1"/>
</dbReference>
<evidence type="ECO:0000256" key="3">
    <source>
        <dbReference type="SAM" id="MobiDB-lite"/>
    </source>
</evidence>
<evidence type="ECO:0000313" key="4">
    <source>
        <dbReference type="EMBL" id="GIL30739.1"/>
    </source>
</evidence>
<dbReference type="InterPro" id="IPR044843">
    <property type="entry name" value="Trans_IPPS_bact-type"/>
</dbReference>
<dbReference type="CDD" id="cd00683">
    <property type="entry name" value="Trans_IPPS_HH"/>
    <property type="match status" value="1"/>
</dbReference>
<feature type="region of interest" description="Disordered" evidence="3">
    <location>
        <begin position="1"/>
        <end position="22"/>
    </location>
</feature>
<dbReference type="SFLD" id="SFLDG01212">
    <property type="entry name" value="Phytoene_synthase_like"/>
    <property type="match status" value="1"/>
</dbReference>
<name>A0A8J4AHE4_9ACTN</name>
<keyword evidence="2" id="KW-0808">Transferase</keyword>
<evidence type="ECO:0000256" key="1">
    <source>
        <dbReference type="ARBA" id="ARBA00004684"/>
    </source>
</evidence>
<sequence>MSVRGLEPDGTSGDVPGPGGGEPLDAAYRRCRALHRRHGRTYYLATMLLPGWKRRHVHALYGFSRYADDAVDRGGPVAAREAALRGFTARFEAGLAGGPVTDPILPAVLHTIRVFDLDVTDFRTFLASMAMDLTVTDYPSWADVCGYMAGSAAAIGSMMLPILGTERVPVAEAREAARGLGVAFQLTNFIRDVREDVDRGRVYLPGEDLARFGVTRPMLAAPTANEPVRALIAFEVARAHELYEAAMPGIELLSRSARPGIRAAAVLYRGILDEVARADFDVLSRRARVPRRHRAAVAARELARLAAGTNLAGW</sequence>
<keyword evidence="5" id="KW-1185">Reference proteome</keyword>
<dbReference type="PANTHER" id="PTHR31480">
    <property type="entry name" value="BIFUNCTIONAL LYCOPENE CYCLASE/PHYTOENE SYNTHASE"/>
    <property type="match status" value="1"/>
</dbReference>
<proteinExistence type="predicted"/>
<comment type="caution">
    <text evidence="4">The sequence shown here is derived from an EMBL/GenBank/DDBJ whole genome shotgun (WGS) entry which is preliminary data.</text>
</comment>
<organism evidence="4 5">
    <name type="scientific">Actinocatenispora comari</name>
    <dbReference type="NCBI Taxonomy" id="2807577"/>
    <lineage>
        <taxon>Bacteria</taxon>
        <taxon>Bacillati</taxon>
        <taxon>Actinomycetota</taxon>
        <taxon>Actinomycetes</taxon>
        <taxon>Micromonosporales</taxon>
        <taxon>Micromonosporaceae</taxon>
        <taxon>Actinocatenispora</taxon>
    </lineage>
</organism>
<dbReference type="Pfam" id="PF00494">
    <property type="entry name" value="SQS_PSY"/>
    <property type="match status" value="1"/>
</dbReference>
<dbReference type="InterPro" id="IPR008949">
    <property type="entry name" value="Isoprenoid_synthase_dom_sf"/>
</dbReference>
<dbReference type="Gene3D" id="1.10.600.10">
    <property type="entry name" value="Farnesyl Diphosphate Synthase"/>
    <property type="match status" value="1"/>
</dbReference>
<dbReference type="PROSITE" id="PS01044">
    <property type="entry name" value="SQUALEN_PHYTOEN_SYN_1"/>
    <property type="match status" value="1"/>
</dbReference>
<dbReference type="InterPro" id="IPR033904">
    <property type="entry name" value="Trans_IPPS_HH"/>
</dbReference>
<dbReference type="GO" id="GO:0016117">
    <property type="term" value="P:carotenoid biosynthetic process"/>
    <property type="evidence" value="ECO:0007669"/>
    <property type="project" value="UniProtKB-ARBA"/>
</dbReference>
<dbReference type="InterPro" id="IPR019845">
    <property type="entry name" value="Squalene/phytoene_synthase_CS"/>
</dbReference>
<accession>A0A8J4AHE4</accession>
<evidence type="ECO:0000313" key="5">
    <source>
        <dbReference type="Proteomes" id="UP000614996"/>
    </source>
</evidence>
<dbReference type="EMBL" id="BOPO01000126">
    <property type="protein sequence ID" value="GIL30739.1"/>
    <property type="molecule type" value="Genomic_DNA"/>
</dbReference>
<evidence type="ECO:0000256" key="2">
    <source>
        <dbReference type="ARBA" id="ARBA00022679"/>
    </source>
</evidence>
<dbReference type="SUPFAM" id="SSF48576">
    <property type="entry name" value="Terpenoid synthases"/>
    <property type="match status" value="1"/>
</dbReference>
<gene>
    <name evidence="4" type="ORF">NUM_59930</name>
</gene>
<dbReference type="SFLD" id="SFLDS00005">
    <property type="entry name" value="Isoprenoid_Synthase_Type_I"/>
    <property type="match status" value="1"/>
</dbReference>
<dbReference type="GO" id="GO:0004311">
    <property type="term" value="F:geranylgeranyl diphosphate synthase activity"/>
    <property type="evidence" value="ECO:0007669"/>
    <property type="project" value="InterPro"/>
</dbReference>
<comment type="pathway">
    <text evidence="1">Carotenoid biosynthesis; phytoene biosynthesis.</text>
</comment>
<reference evidence="5" key="1">
    <citation type="journal article" date="2021" name="Int. J. Syst. Evol. Microbiol.">
        <title>Actinocatenispora comari sp. nov., an endophytic actinomycete isolated from aerial parts of Comarum salesowianum.</title>
        <authorList>
            <person name="Oyunbileg N."/>
            <person name="Iizaka Y."/>
            <person name="Hamada M."/>
            <person name="Davaapurev B.O."/>
            <person name="Fukumoto A."/>
            <person name="Tsetseg B."/>
            <person name="Kato F."/>
            <person name="Tamura T."/>
            <person name="Batkhuu J."/>
            <person name="Anzai Y."/>
        </authorList>
    </citation>
    <scope>NUCLEOTIDE SEQUENCE [LARGE SCALE GENOMIC DNA]</scope>
    <source>
        <strain evidence="5">NUM-2625</strain>
    </source>
</reference>
<dbReference type="InterPro" id="IPR002060">
    <property type="entry name" value="Squ/phyt_synthse"/>
</dbReference>